<dbReference type="GO" id="GO:0016853">
    <property type="term" value="F:isomerase activity"/>
    <property type="evidence" value="ECO:0007669"/>
    <property type="project" value="UniProtKB-KW"/>
</dbReference>
<dbReference type="EMBL" id="AUZZ01007798">
    <property type="protein sequence ID" value="EQD41046.1"/>
    <property type="molecule type" value="Genomic_DNA"/>
</dbReference>
<keyword evidence="3" id="KW-0949">S-adenosyl-L-methionine</keyword>
<evidence type="ECO:0000256" key="7">
    <source>
        <dbReference type="ARBA" id="ARBA00023014"/>
    </source>
</evidence>
<dbReference type="InterPro" id="IPR007197">
    <property type="entry name" value="rSAM"/>
</dbReference>
<dbReference type="InterPro" id="IPR058240">
    <property type="entry name" value="rSAM_sf"/>
</dbReference>
<accession>T0YZD3</accession>
<comment type="caution">
    <text evidence="10">The sequence shown here is derived from an EMBL/GenBank/DDBJ whole genome shotgun (WGS) entry which is preliminary data.</text>
</comment>
<keyword evidence="7" id="KW-0411">Iron-sulfur</keyword>
<evidence type="ECO:0000256" key="6">
    <source>
        <dbReference type="ARBA" id="ARBA00023004"/>
    </source>
</evidence>
<reference evidence="10" key="2">
    <citation type="journal article" date="2014" name="ISME J.">
        <title>Microbial stratification in low pH oxic and suboxic macroscopic growths along an acid mine drainage.</title>
        <authorList>
            <person name="Mendez-Garcia C."/>
            <person name="Mesa V."/>
            <person name="Sprenger R.R."/>
            <person name="Richter M."/>
            <person name="Diez M.S."/>
            <person name="Solano J."/>
            <person name="Bargiela R."/>
            <person name="Golyshina O.V."/>
            <person name="Manteca A."/>
            <person name="Ramos J.L."/>
            <person name="Gallego J.R."/>
            <person name="Llorente I."/>
            <person name="Martins Dos Santos V.A."/>
            <person name="Jensen O.N."/>
            <person name="Pelaez A.I."/>
            <person name="Sanchez J."/>
            <person name="Ferrer M."/>
        </authorList>
    </citation>
    <scope>NUCLEOTIDE SEQUENCE</scope>
</reference>
<name>T0YZD3_9ZZZZ</name>
<feature type="domain" description="Radical SAM core" evidence="9">
    <location>
        <begin position="119"/>
        <end position="229"/>
    </location>
</feature>
<evidence type="ECO:0000313" key="10">
    <source>
        <dbReference type="EMBL" id="EQD41046.1"/>
    </source>
</evidence>
<dbReference type="SFLD" id="SFLDS00029">
    <property type="entry name" value="Radical_SAM"/>
    <property type="match status" value="1"/>
</dbReference>
<dbReference type="Gene3D" id="3.20.20.70">
    <property type="entry name" value="Aldolase class I"/>
    <property type="match status" value="1"/>
</dbReference>
<feature type="non-terminal residue" evidence="10">
    <location>
        <position position="241"/>
    </location>
</feature>
<keyword evidence="8" id="KW-0413">Isomerase</keyword>
<protein>
    <submittedName>
        <fullName evidence="10">Lysine 2,3-aminomutase YodO family protein</fullName>
    </submittedName>
</protein>
<dbReference type="PANTHER" id="PTHR30538:SF1">
    <property type="entry name" value="L-LYSINE 2,3-AMINOMUTASE"/>
    <property type="match status" value="1"/>
</dbReference>
<dbReference type="Pfam" id="PF04055">
    <property type="entry name" value="Radical_SAM"/>
    <property type="match status" value="1"/>
</dbReference>
<keyword evidence="5" id="KW-0663">Pyridoxal phosphate</keyword>
<evidence type="ECO:0000256" key="3">
    <source>
        <dbReference type="ARBA" id="ARBA00022691"/>
    </source>
</evidence>
<sequence length="241" mass="26758">MITKLERTLNPPEQPDDGLAVVTAPEDLADRLGAALATDPAITRTRGHFPMRVSRSFLNRITPGLPHDPLLLQILPQLAESDPLSPGLLDPLGEIRLRTSPRLIRKYHGRALLLASAECSVHCRYCFRQHFPIRDAIREDPDCEQALAELRADHSVREVILSGGDPLTLSDRRLATLAARLAALSHVATLRIHTREPVVRPARIQETLMQALLEFPRNRVLVIHANHPNELAPAVGRGLDH</sequence>
<evidence type="ECO:0000256" key="2">
    <source>
        <dbReference type="ARBA" id="ARBA00022485"/>
    </source>
</evidence>
<comment type="cofactor">
    <cofactor evidence="1">
        <name>pyridoxal 5'-phosphate</name>
        <dbReference type="ChEBI" id="CHEBI:597326"/>
    </cofactor>
</comment>
<evidence type="ECO:0000256" key="5">
    <source>
        <dbReference type="ARBA" id="ARBA00022898"/>
    </source>
</evidence>
<keyword evidence="4" id="KW-0479">Metal-binding</keyword>
<organism evidence="10">
    <name type="scientific">mine drainage metagenome</name>
    <dbReference type="NCBI Taxonomy" id="410659"/>
    <lineage>
        <taxon>unclassified sequences</taxon>
        <taxon>metagenomes</taxon>
        <taxon>ecological metagenomes</taxon>
    </lineage>
</organism>
<dbReference type="GO" id="GO:0051539">
    <property type="term" value="F:4 iron, 4 sulfur cluster binding"/>
    <property type="evidence" value="ECO:0007669"/>
    <property type="project" value="UniProtKB-KW"/>
</dbReference>
<keyword evidence="2" id="KW-0004">4Fe-4S</keyword>
<dbReference type="AlphaFoldDB" id="T0YZD3"/>
<reference evidence="10" key="1">
    <citation type="submission" date="2013-08" db="EMBL/GenBank/DDBJ databases">
        <authorList>
            <person name="Mendez C."/>
            <person name="Richter M."/>
            <person name="Ferrer M."/>
            <person name="Sanchez J."/>
        </authorList>
    </citation>
    <scope>NUCLEOTIDE SEQUENCE</scope>
</reference>
<dbReference type="InterPro" id="IPR003739">
    <property type="entry name" value="Lys_aminomutase/Glu_NH3_mut"/>
</dbReference>
<dbReference type="PANTHER" id="PTHR30538">
    <property type="entry name" value="LYSINE 2,3-AMINOMUTASE-RELATED"/>
    <property type="match status" value="1"/>
</dbReference>
<evidence type="ECO:0000259" key="9">
    <source>
        <dbReference type="Pfam" id="PF04055"/>
    </source>
</evidence>
<dbReference type="GO" id="GO:0046872">
    <property type="term" value="F:metal ion binding"/>
    <property type="evidence" value="ECO:0007669"/>
    <property type="project" value="UniProtKB-KW"/>
</dbReference>
<evidence type="ECO:0000256" key="4">
    <source>
        <dbReference type="ARBA" id="ARBA00022723"/>
    </source>
</evidence>
<dbReference type="InterPro" id="IPR013785">
    <property type="entry name" value="Aldolase_TIM"/>
</dbReference>
<evidence type="ECO:0000256" key="8">
    <source>
        <dbReference type="ARBA" id="ARBA00023235"/>
    </source>
</evidence>
<dbReference type="SUPFAM" id="SSF102114">
    <property type="entry name" value="Radical SAM enzymes"/>
    <property type="match status" value="1"/>
</dbReference>
<gene>
    <name evidence="10" type="ORF">B2A_10830</name>
</gene>
<keyword evidence="6" id="KW-0408">Iron</keyword>
<evidence type="ECO:0000256" key="1">
    <source>
        <dbReference type="ARBA" id="ARBA00001933"/>
    </source>
</evidence>
<proteinExistence type="predicted"/>